<dbReference type="PANTHER" id="PTHR30532">
    <property type="entry name" value="IRON III DICITRATE-BINDING PERIPLASMIC PROTEIN"/>
    <property type="match status" value="1"/>
</dbReference>
<feature type="domain" description="Fe/B12 periplasmic-binding" evidence="7">
    <location>
        <begin position="59"/>
        <end position="317"/>
    </location>
</feature>
<feature type="signal peptide" evidence="6">
    <location>
        <begin position="1"/>
        <end position="17"/>
    </location>
</feature>
<evidence type="ECO:0000256" key="6">
    <source>
        <dbReference type="SAM" id="SignalP"/>
    </source>
</evidence>
<dbReference type="Gene3D" id="3.40.50.1980">
    <property type="entry name" value="Nitrogenase molybdenum iron protein domain"/>
    <property type="match status" value="2"/>
</dbReference>
<feature type="coiled-coil region" evidence="5">
    <location>
        <begin position="160"/>
        <end position="194"/>
    </location>
</feature>
<dbReference type="EMBL" id="BJWA01000041">
    <property type="protein sequence ID" value="GEL81855.1"/>
    <property type="molecule type" value="Genomic_DNA"/>
</dbReference>
<evidence type="ECO:0000256" key="2">
    <source>
        <dbReference type="ARBA" id="ARBA00008814"/>
    </source>
</evidence>
<evidence type="ECO:0000256" key="4">
    <source>
        <dbReference type="ARBA" id="ARBA00022729"/>
    </source>
</evidence>
<evidence type="ECO:0000313" key="9">
    <source>
        <dbReference type="Proteomes" id="UP000321175"/>
    </source>
</evidence>
<organism evidence="8 9">
    <name type="scientific">Enterococcus mundtii</name>
    <dbReference type="NCBI Taxonomy" id="53346"/>
    <lineage>
        <taxon>Bacteria</taxon>
        <taxon>Bacillati</taxon>
        <taxon>Bacillota</taxon>
        <taxon>Bacilli</taxon>
        <taxon>Lactobacillales</taxon>
        <taxon>Enterococcaceae</taxon>
        <taxon>Enterococcus</taxon>
    </lineage>
</organism>
<keyword evidence="9" id="KW-1185">Reference proteome</keyword>
<dbReference type="PANTHER" id="PTHR30532:SF28">
    <property type="entry name" value="PETROBACTIN-BINDING PROTEIN YCLQ"/>
    <property type="match status" value="1"/>
</dbReference>
<comment type="subcellular location">
    <subcellularLocation>
        <location evidence="1">Cell envelope</location>
    </subcellularLocation>
</comment>
<evidence type="ECO:0000256" key="5">
    <source>
        <dbReference type="SAM" id="Coils"/>
    </source>
</evidence>
<dbReference type="PROSITE" id="PS50983">
    <property type="entry name" value="FE_B12_PBP"/>
    <property type="match status" value="1"/>
</dbReference>
<dbReference type="PROSITE" id="PS51257">
    <property type="entry name" value="PROKAR_LIPOPROTEIN"/>
    <property type="match status" value="1"/>
</dbReference>
<accession>A0ABQ0VGQ3</accession>
<reference evidence="8 9" key="1">
    <citation type="submission" date="2019-07" db="EMBL/GenBank/DDBJ databases">
        <title>Whole genome shotgun sequence of Enterococcus mundtii NBRC 100490.</title>
        <authorList>
            <person name="Hosoyama A."/>
            <person name="Uohara A."/>
            <person name="Ohji S."/>
            <person name="Ichikawa N."/>
        </authorList>
    </citation>
    <scope>NUCLEOTIDE SEQUENCE [LARGE SCALE GENOMIC DNA]</scope>
    <source>
        <strain evidence="8 9">NBRC 100490</strain>
    </source>
</reference>
<sequence>MKKIVLGFLVIASLGLAACGNNEAQTSETTASSAVATDTMLTVKDSNGESVEVQQNPEKVVVFDNGSLDTLDALGVGDKVVGAATKNLPAYLEKYQEVESAGGIKEPDLEKINEMQPDLIIISGRQSDYQEQLSQIAPTLYLAMDAEKPWESMQENVTTLAKIFDKEKEAEEKLTDLTKQIDEVKEKASALDQTALVTLVNEGQLSAYGSGSRFGLVHDLFGFKQADDQIEASTHGQSVSYEYVLEKNPGILFVIDRTKAIGGDTSNDNVAANELVAQTDAGKNDQVISLQPDVWYLSGGGLESMNLMIEDVNQALK</sequence>
<dbReference type="Pfam" id="PF01497">
    <property type="entry name" value="Peripla_BP_2"/>
    <property type="match status" value="1"/>
</dbReference>
<feature type="chain" id="PRO_5047010874" evidence="6">
    <location>
        <begin position="18"/>
        <end position="317"/>
    </location>
</feature>
<dbReference type="InterPro" id="IPR033870">
    <property type="entry name" value="FatB"/>
</dbReference>
<evidence type="ECO:0000256" key="1">
    <source>
        <dbReference type="ARBA" id="ARBA00004196"/>
    </source>
</evidence>
<evidence type="ECO:0000256" key="3">
    <source>
        <dbReference type="ARBA" id="ARBA00022448"/>
    </source>
</evidence>
<evidence type="ECO:0000313" key="8">
    <source>
        <dbReference type="EMBL" id="GEL81855.1"/>
    </source>
</evidence>
<proteinExistence type="inferred from homology"/>
<dbReference type="GeneID" id="61000956"/>
<dbReference type="InterPro" id="IPR002491">
    <property type="entry name" value="ABC_transptr_periplasmic_BD"/>
</dbReference>
<keyword evidence="5" id="KW-0175">Coiled coil</keyword>
<protein>
    <submittedName>
        <fullName evidence="8">Iron ABC transporter substrate-binding protein</fullName>
    </submittedName>
</protein>
<name>A0ABQ0VGQ3_ENTMU</name>
<keyword evidence="3" id="KW-0813">Transport</keyword>
<comment type="similarity">
    <text evidence="2">Belongs to the bacterial solute-binding protein 8 family.</text>
</comment>
<dbReference type="RefSeq" id="WP_071868046.1">
    <property type="nucleotide sequence ID" value="NZ_BJWA01000041.1"/>
</dbReference>
<comment type="caution">
    <text evidence="8">The sequence shown here is derived from an EMBL/GenBank/DDBJ whole genome shotgun (WGS) entry which is preliminary data.</text>
</comment>
<dbReference type="Proteomes" id="UP000321175">
    <property type="component" value="Unassembled WGS sequence"/>
</dbReference>
<gene>
    <name evidence="8" type="primary">fetB</name>
    <name evidence="8" type="ORF">EMU01_29990</name>
</gene>
<dbReference type="SUPFAM" id="SSF53807">
    <property type="entry name" value="Helical backbone' metal receptor"/>
    <property type="match status" value="1"/>
</dbReference>
<evidence type="ECO:0000259" key="7">
    <source>
        <dbReference type="PROSITE" id="PS50983"/>
    </source>
</evidence>
<keyword evidence="4 6" id="KW-0732">Signal</keyword>
<dbReference type="InterPro" id="IPR051313">
    <property type="entry name" value="Bact_iron-sidero_bind"/>
</dbReference>
<dbReference type="CDD" id="cd01140">
    <property type="entry name" value="FatB"/>
    <property type="match status" value="1"/>
</dbReference>